<dbReference type="InterPro" id="IPR010982">
    <property type="entry name" value="Lambda_DNA-bd_dom_sf"/>
</dbReference>
<dbReference type="InterPro" id="IPR009084">
    <property type="entry name" value="B_transpositn_C"/>
</dbReference>
<dbReference type="AlphaFoldDB" id="A0A1G6XKX6"/>
<dbReference type="RefSeq" id="WP_091243056.1">
    <property type="nucleotide sequence ID" value="NZ_FNAG01000007.1"/>
</dbReference>
<dbReference type="Pfam" id="PF09077">
    <property type="entry name" value="Phage-MuB_C"/>
    <property type="match status" value="1"/>
</dbReference>
<keyword evidence="4" id="KW-1185">Reference proteome</keyword>
<dbReference type="InterPro" id="IPR027417">
    <property type="entry name" value="P-loop_NTPase"/>
</dbReference>
<reference evidence="3 4" key="1">
    <citation type="submission" date="2016-10" db="EMBL/GenBank/DDBJ databases">
        <authorList>
            <person name="de Groot N.N."/>
        </authorList>
    </citation>
    <scope>NUCLEOTIDE SEQUENCE [LARGE SCALE GENOMIC DNA]</scope>
    <source>
        <strain evidence="3 4">DSM 16957</strain>
    </source>
</reference>
<evidence type="ECO:0008006" key="5">
    <source>
        <dbReference type="Google" id="ProtNLM"/>
    </source>
</evidence>
<dbReference type="PANTHER" id="PTHR35894">
    <property type="entry name" value="GENERAL SECRETION PATHWAY PROTEIN A-RELATED"/>
    <property type="match status" value="1"/>
</dbReference>
<proteinExistence type="predicted"/>
<gene>
    <name evidence="3" type="ORF">SAMN04488509_10735</name>
</gene>
<evidence type="ECO:0000313" key="3">
    <source>
        <dbReference type="EMBL" id="SDD78701.1"/>
    </source>
</evidence>
<dbReference type="EMBL" id="FNAG01000007">
    <property type="protein sequence ID" value="SDD78701.1"/>
    <property type="molecule type" value="Genomic_DNA"/>
</dbReference>
<dbReference type="OrthoDB" id="8456465at2"/>
<dbReference type="Gene3D" id="1.10.1180.10">
    <property type="entry name" value="B transposition protein, C-terminal domain"/>
    <property type="match status" value="1"/>
</dbReference>
<dbReference type="Proteomes" id="UP000199603">
    <property type="component" value="Unassembled WGS sequence"/>
</dbReference>
<dbReference type="InterPro" id="IPR049945">
    <property type="entry name" value="AAA_22"/>
</dbReference>
<organism evidence="3 4">
    <name type="scientific">Aquimonas voraii</name>
    <dbReference type="NCBI Taxonomy" id="265719"/>
    <lineage>
        <taxon>Bacteria</taxon>
        <taxon>Pseudomonadati</taxon>
        <taxon>Pseudomonadota</taxon>
        <taxon>Gammaproteobacteria</taxon>
        <taxon>Lysobacterales</taxon>
        <taxon>Lysobacteraceae</taxon>
        <taxon>Aquimonas</taxon>
    </lineage>
</organism>
<dbReference type="Gene3D" id="3.40.50.300">
    <property type="entry name" value="P-loop containing nucleotide triphosphate hydrolases"/>
    <property type="match status" value="1"/>
</dbReference>
<dbReference type="SUPFAM" id="SSF52540">
    <property type="entry name" value="P-loop containing nucleoside triphosphate hydrolases"/>
    <property type="match status" value="1"/>
</dbReference>
<name>A0A1G6XKX6_9GAMM</name>
<dbReference type="InterPro" id="IPR036733">
    <property type="entry name" value="B_transposit_C_sf"/>
</dbReference>
<dbReference type="Pfam" id="PF13401">
    <property type="entry name" value="AAA_22"/>
    <property type="match status" value="1"/>
</dbReference>
<feature type="domain" description="ORC1/DEAH AAA+ ATPase" evidence="2">
    <location>
        <begin position="115"/>
        <end position="225"/>
    </location>
</feature>
<evidence type="ECO:0000259" key="2">
    <source>
        <dbReference type="Pfam" id="PF13401"/>
    </source>
</evidence>
<dbReference type="GO" id="GO:0003677">
    <property type="term" value="F:DNA binding"/>
    <property type="evidence" value="ECO:0007669"/>
    <property type="project" value="InterPro"/>
</dbReference>
<feature type="domain" description="B transposition protein C-terminal" evidence="1">
    <location>
        <begin position="245"/>
        <end position="321"/>
    </location>
</feature>
<sequence length="325" mass="34094">METTARILKLPATAPTVPEPADLRAIVRGLIEGGSLTQSKIARESSVSTTRLSQWLAGTYPGDNSALESQLAKWVESRAMREAAAKHAPKAPAFVETPSAKRILSALRFAHFANDFSVIYGASGLGKTLAIRHYVERSASAFAVTMTPATAGVVPALEEIAQAVGAGVTSGGAAKLHRSIVERLRGTAGLLIIDEAQHLGASALDQIRAIFDATDVGLALVGNEFVFSRMTSGHRAAMFDRLRGRIGKRLHLARPTLEDADALAEAWGIEDSKARQLAATIASQPGGLRTLTKGLRGAATVAAQQGAPVAFSHLHAAWQDLGGAV</sequence>
<dbReference type="GO" id="GO:0006313">
    <property type="term" value="P:DNA transposition"/>
    <property type="evidence" value="ECO:0007669"/>
    <property type="project" value="InterPro"/>
</dbReference>
<accession>A0A1G6XKX6</accession>
<dbReference type="GO" id="GO:0016887">
    <property type="term" value="F:ATP hydrolysis activity"/>
    <property type="evidence" value="ECO:0007669"/>
    <property type="project" value="InterPro"/>
</dbReference>
<evidence type="ECO:0000259" key="1">
    <source>
        <dbReference type="Pfam" id="PF09077"/>
    </source>
</evidence>
<dbReference type="InterPro" id="IPR052026">
    <property type="entry name" value="ExeA_AAA_ATPase_DNA-bind"/>
</dbReference>
<protein>
    <recommendedName>
        <fullName evidence="5">DNA transposition protein, AAA+ family ATPase</fullName>
    </recommendedName>
</protein>
<dbReference type="STRING" id="265719.SAMN04488509_10735"/>
<dbReference type="Gene3D" id="1.10.260.40">
    <property type="entry name" value="lambda repressor-like DNA-binding domains"/>
    <property type="match status" value="1"/>
</dbReference>
<dbReference type="PANTHER" id="PTHR35894:SF5">
    <property type="entry name" value="MU-LIKE PROPHAGE FLUMU DNA TRANSPOSITION PROTEIN B"/>
    <property type="match status" value="1"/>
</dbReference>
<dbReference type="SUPFAM" id="SSF47681">
    <property type="entry name" value="C-terminal domain of B transposition protein"/>
    <property type="match status" value="1"/>
</dbReference>
<evidence type="ECO:0000313" key="4">
    <source>
        <dbReference type="Proteomes" id="UP000199603"/>
    </source>
</evidence>